<evidence type="ECO:0000313" key="2">
    <source>
        <dbReference type="EMBL" id="CAG8816676.1"/>
    </source>
</evidence>
<protein>
    <submittedName>
        <fullName evidence="2">7751_t:CDS:1</fullName>
    </submittedName>
</protein>
<dbReference type="AlphaFoldDB" id="A0A9N9K9H1"/>
<gene>
    <name evidence="2" type="ORF">RFULGI_LOCUS19282</name>
</gene>
<organism evidence="2 3">
    <name type="scientific">Racocetra fulgida</name>
    <dbReference type="NCBI Taxonomy" id="60492"/>
    <lineage>
        <taxon>Eukaryota</taxon>
        <taxon>Fungi</taxon>
        <taxon>Fungi incertae sedis</taxon>
        <taxon>Mucoromycota</taxon>
        <taxon>Glomeromycotina</taxon>
        <taxon>Glomeromycetes</taxon>
        <taxon>Diversisporales</taxon>
        <taxon>Gigasporaceae</taxon>
        <taxon>Racocetra</taxon>
    </lineage>
</organism>
<sequence>MQTSNKKRKGEIIASQDEPTKTKFSRQARTRKNKKFSRDQKQTEMLRKLDVDIPL</sequence>
<feature type="compositionally biased region" description="Basic residues" evidence="1">
    <location>
        <begin position="23"/>
        <end position="35"/>
    </location>
</feature>
<evidence type="ECO:0000313" key="3">
    <source>
        <dbReference type="Proteomes" id="UP000789396"/>
    </source>
</evidence>
<name>A0A9N9K9H1_9GLOM</name>
<dbReference type="OrthoDB" id="2468144at2759"/>
<feature type="non-terminal residue" evidence="2">
    <location>
        <position position="55"/>
    </location>
</feature>
<dbReference type="EMBL" id="CAJVPZ010093197">
    <property type="protein sequence ID" value="CAG8816676.1"/>
    <property type="molecule type" value="Genomic_DNA"/>
</dbReference>
<keyword evidence="3" id="KW-1185">Reference proteome</keyword>
<dbReference type="Proteomes" id="UP000789396">
    <property type="component" value="Unassembled WGS sequence"/>
</dbReference>
<accession>A0A9N9K9H1</accession>
<proteinExistence type="predicted"/>
<reference evidence="2" key="1">
    <citation type="submission" date="2021-06" db="EMBL/GenBank/DDBJ databases">
        <authorList>
            <person name="Kallberg Y."/>
            <person name="Tangrot J."/>
            <person name="Rosling A."/>
        </authorList>
    </citation>
    <scope>NUCLEOTIDE SEQUENCE</scope>
    <source>
        <strain evidence="2">IN212</strain>
    </source>
</reference>
<evidence type="ECO:0000256" key="1">
    <source>
        <dbReference type="SAM" id="MobiDB-lite"/>
    </source>
</evidence>
<comment type="caution">
    <text evidence="2">The sequence shown here is derived from an EMBL/GenBank/DDBJ whole genome shotgun (WGS) entry which is preliminary data.</text>
</comment>
<feature type="region of interest" description="Disordered" evidence="1">
    <location>
        <begin position="1"/>
        <end position="42"/>
    </location>
</feature>